<dbReference type="AlphaFoldDB" id="A0AAV6MK99"/>
<comment type="similarity">
    <text evidence="2 9">Belongs to the SLU7 family.</text>
</comment>
<evidence type="ECO:0000256" key="8">
    <source>
        <dbReference type="PROSITE-ProRule" id="PRU00175"/>
    </source>
</evidence>
<dbReference type="InterPro" id="IPR039974">
    <property type="entry name" value="Splicing_factor_SLU7"/>
</dbReference>
<keyword evidence="8" id="KW-0863">Zinc-finger</keyword>
<evidence type="ECO:0000256" key="9">
    <source>
        <dbReference type="RuleBase" id="RU367071"/>
    </source>
</evidence>
<feature type="compositionally biased region" description="Acidic residues" evidence="11">
    <location>
        <begin position="189"/>
        <end position="201"/>
    </location>
</feature>
<dbReference type="SMART" id="SM00248">
    <property type="entry name" value="ANK"/>
    <property type="match status" value="3"/>
</dbReference>
<keyword evidence="8" id="KW-0862">Zinc</keyword>
<dbReference type="PROSITE" id="PS50297">
    <property type="entry name" value="ANK_REP_REGION"/>
    <property type="match status" value="2"/>
</dbReference>
<evidence type="ECO:0000256" key="3">
    <source>
        <dbReference type="ARBA" id="ARBA00022664"/>
    </source>
</evidence>
<feature type="compositionally biased region" description="Low complexity" evidence="11">
    <location>
        <begin position="921"/>
        <end position="931"/>
    </location>
</feature>
<keyword evidence="8" id="KW-0479">Metal-binding</keyword>
<dbReference type="CDD" id="cd23129">
    <property type="entry name" value="RING-HC_XBAT35-like"/>
    <property type="match status" value="1"/>
</dbReference>
<dbReference type="GO" id="GO:0005681">
    <property type="term" value="C:spliceosomal complex"/>
    <property type="evidence" value="ECO:0007669"/>
    <property type="project" value="UniProtKB-UniRule"/>
</dbReference>
<dbReference type="PROSITE" id="PS50088">
    <property type="entry name" value="ANK_REPEAT"/>
    <property type="match status" value="2"/>
</dbReference>
<evidence type="ECO:0000256" key="1">
    <source>
        <dbReference type="ARBA" id="ARBA00004123"/>
    </source>
</evidence>
<evidence type="ECO:0000313" key="14">
    <source>
        <dbReference type="Proteomes" id="UP000685013"/>
    </source>
</evidence>
<dbReference type="InterPro" id="IPR021715">
    <property type="entry name" value="Slu7_dom"/>
</dbReference>
<evidence type="ECO:0000256" key="5">
    <source>
        <dbReference type="ARBA" id="ARBA00023187"/>
    </source>
</evidence>
<keyword evidence="3 9" id="KW-0507">mRNA processing</keyword>
<proteinExistence type="inferred from homology"/>
<evidence type="ECO:0000259" key="12">
    <source>
        <dbReference type="PROSITE" id="PS50089"/>
    </source>
</evidence>
<evidence type="ECO:0000256" key="11">
    <source>
        <dbReference type="SAM" id="MobiDB-lite"/>
    </source>
</evidence>
<feature type="region of interest" description="Disordered" evidence="11">
    <location>
        <begin position="835"/>
        <end position="902"/>
    </location>
</feature>
<keyword evidence="7" id="KW-0040">ANK repeat</keyword>
<feature type="region of interest" description="Disordered" evidence="11">
    <location>
        <begin position="22"/>
        <end position="42"/>
    </location>
</feature>
<feature type="coiled-coil region" evidence="10">
    <location>
        <begin position="479"/>
        <end position="507"/>
    </location>
</feature>
<feature type="non-terminal residue" evidence="13">
    <location>
        <position position="1"/>
    </location>
</feature>
<accession>A0AAV6MK99</accession>
<feature type="repeat" description="ANK" evidence="7">
    <location>
        <begin position="618"/>
        <end position="650"/>
    </location>
</feature>
<keyword evidence="10" id="KW-0175">Coiled coil</keyword>
<feature type="region of interest" description="Disordered" evidence="11">
    <location>
        <begin position="921"/>
        <end position="945"/>
    </location>
</feature>
<dbReference type="PANTHER" id="PTHR12942:SF2">
    <property type="entry name" value="PRE-MRNA-SPLICING FACTOR SLU7"/>
    <property type="match status" value="1"/>
</dbReference>
<keyword evidence="4 9" id="KW-0747">Spliceosome</keyword>
<name>A0AAV6MK99_9ROSI</name>
<evidence type="ECO:0000256" key="10">
    <source>
        <dbReference type="SAM" id="Coils"/>
    </source>
</evidence>
<evidence type="ECO:0000256" key="4">
    <source>
        <dbReference type="ARBA" id="ARBA00022728"/>
    </source>
</evidence>
<feature type="compositionally biased region" description="Polar residues" evidence="11">
    <location>
        <begin position="878"/>
        <end position="895"/>
    </location>
</feature>
<dbReference type="PANTHER" id="PTHR12942">
    <property type="entry name" value="STEP II SPLICING FACTOR SLU7"/>
    <property type="match status" value="1"/>
</dbReference>
<gene>
    <name evidence="13" type="ORF">SDJN03_22389</name>
</gene>
<organism evidence="13 14">
    <name type="scientific">Cucurbita argyrosperma subsp. sororia</name>
    <dbReference type="NCBI Taxonomy" id="37648"/>
    <lineage>
        <taxon>Eukaryota</taxon>
        <taxon>Viridiplantae</taxon>
        <taxon>Streptophyta</taxon>
        <taxon>Embryophyta</taxon>
        <taxon>Tracheophyta</taxon>
        <taxon>Spermatophyta</taxon>
        <taxon>Magnoliopsida</taxon>
        <taxon>eudicotyledons</taxon>
        <taxon>Gunneridae</taxon>
        <taxon>Pentapetalae</taxon>
        <taxon>rosids</taxon>
        <taxon>fabids</taxon>
        <taxon>Cucurbitales</taxon>
        <taxon>Cucurbitaceae</taxon>
        <taxon>Cucurbiteae</taxon>
        <taxon>Cucurbita</taxon>
    </lineage>
</organism>
<dbReference type="Pfam" id="PF13920">
    <property type="entry name" value="zf-C3HC4_3"/>
    <property type="match status" value="1"/>
</dbReference>
<comment type="caution">
    <text evidence="13">The sequence shown here is derived from an EMBL/GenBank/DDBJ whole genome shotgun (WGS) entry which is preliminary data.</text>
</comment>
<dbReference type="GO" id="GO:0000398">
    <property type="term" value="P:mRNA splicing, via spliceosome"/>
    <property type="evidence" value="ECO:0007669"/>
    <property type="project" value="UniProtKB-UniRule"/>
</dbReference>
<dbReference type="EMBL" id="JAGKQH010000014">
    <property type="protein sequence ID" value="KAG6582387.1"/>
    <property type="molecule type" value="Genomic_DNA"/>
</dbReference>
<dbReference type="GO" id="GO:0008270">
    <property type="term" value="F:zinc ion binding"/>
    <property type="evidence" value="ECO:0007669"/>
    <property type="project" value="UniProtKB-KW"/>
</dbReference>
<feature type="repeat" description="ANK" evidence="7">
    <location>
        <begin position="582"/>
        <end position="615"/>
    </location>
</feature>
<dbReference type="InterPro" id="IPR001841">
    <property type="entry name" value="Znf_RING"/>
</dbReference>
<keyword evidence="6 9" id="KW-0539">Nucleus</keyword>
<reference evidence="13 14" key="1">
    <citation type="journal article" date="2021" name="Hortic Res">
        <title>The domestication of Cucurbita argyrosperma as revealed by the genome of its wild relative.</title>
        <authorList>
            <person name="Barrera-Redondo J."/>
            <person name="Sanchez-de la Vega G."/>
            <person name="Aguirre-Liguori J.A."/>
            <person name="Castellanos-Morales G."/>
            <person name="Gutierrez-Guerrero Y.T."/>
            <person name="Aguirre-Dugua X."/>
            <person name="Aguirre-Planter E."/>
            <person name="Tenaillon M.I."/>
            <person name="Lira-Saade R."/>
            <person name="Eguiarte L.E."/>
        </authorList>
    </citation>
    <scope>NUCLEOTIDE SEQUENCE [LARGE SCALE GENOMIC DNA]</scope>
    <source>
        <strain evidence="13">JBR-2021</strain>
    </source>
</reference>
<dbReference type="InterPro" id="IPR002110">
    <property type="entry name" value="Ankyrin_rpt"/>
</dbReference>
<dbReference type="SMART" id="SM00184">
    <property type="entry name" value="RING"/>
    <property type="match status" value="1"/>
</dbReference>
<dbReference type="GO" id="GO:0030628">
    <property type="term" value="F:pre-mRNA 3'-splice site binding"/>
    <property type="evidence" value="ECO:0007669"/>
    <property type="project" value="UniProtKB-UniRule"/>
</dbReference>
<evidence type="ECO:0000313" key="13">
    <source>
        <dbReference type="EMBL" id="KAG6582387.1"/>
    </source>
</evidence>
<dbReference type="Proteomes" id="UP000685013">
    <property type="component" value="Chromosome 14"/>
</dbReference>
<protein>
    <recommendedName>
        <fullName evidence="9">Pre-mRNA-splicing factor SLU7</fullName>
    </recommendedName>
</protein>
<feature type="region of interest" description="Disordered" evidence="11">
    <location>
        <begin position="182"/>
        <end position="201"/>
    </location>
</feature>
<feature type="domain" description="RING-type" evidence="12">
    <location>
        <begin position="952"/>
        <end position="991"/>
    </location>
</feature>
<sequence>MATASVAFKSREDHRKQLELEEARKAGLAPAEVDEDGKEINPHIPQYMSSAPWYLNAERPSLKHQRKWKSDPNYTKSWYDRGAKIHQADKYRKGACENCGAMTHDSKSCMERPRKVGAKWTSMHIAPDEKIETFELDYDGKRDRWNGYDPATYARVIERYEARDEARRKFLKEQQLKKLEEKNNKQIEDAEVSDEDEDEDDLKVDEAKVDESKQMDFAKVEKRVRTTGGGSTGTVRNLRIREDTAKYLLNLDVNSAYYDPKTRSMREDPLPDADPNDKFYVGDNQNRISGQALDFKQLNVHAWEAFDKGQDIHMQAAPSQAELLYKNYKVIKDKLKSHTKDAILEKYGNAATEGNLPRELLLGQSERQVEYDRAGRIVKGLEMALPKSKYEEDVFINNHTSVWGSWWKDHQWGYKCCKQTIRNSYCTGAAGIEAAEAAADLMKSNIARKASSEDTPAPAEEKKLATWGSEIPDDIVLDQKKLTESLKKEDERRKEEKDERKRKYNVRWNDEVTAEDMEAYRMKKKIQETYRAFEIHSHIHGSGMGQQQSKDELLYQQVSYGNSEGIKALHREGAGLEWIDKEAKTPLILACMSPELHNVARTLIELGANVNAYRPGRHAGTPLHHAAKRGLDNNVTLLLSHGANPLIMNDDCQSPLDVARAKGHSNVVRTIESHICLFSGWLREFYGPGFLELLAPQLVSKKVWAVILPCGTRSLTKPFKLELAIYTTLQDAQPRIVVRLWRSDLEETKLQNSDPSVMIVDNTTKTRLKLASGNENDKEQLQWFCNACKGIPSMMLPPFTSVNQDTSVSATAPPDTEDVELAMAISASIQSAIQGRPLFPEPNPSSEASTSTSHTGSVAPTTYSTKFGTNESKLHEAGQSSSSSNEHPEIQTNSIPPDAVPSAPLAADEILDEGTIHYPSIDSSPIDLSSPTAQTVPLQTGEGKEETSSSSCVICLDAPIEGACIPCGHMAGCMNCLTEIKSKKWGCPVCRAKIDQVVRLYAV</sequence>
<evidence type="ECO:0000256" key="2">
    <source>
        <dbReference type="ARBA" id="ARBA00007203"/>
    </source>
</evidence>
<dbReference type="PROSITE" id="PS50089">
    <property type="entry name" value="ZF_RING_2"/>
    <property type="match status" value="1"/>
</dbReference>
<comment type="subunit">
    <text evidence="9">Associated with the spliceosome.</text>
</comment>
<feature type="compositionally biased region" description="Polar residues" evidence="11">
    <location>
        <begin position="844"/>
        <end position="871"/>
    </location>
</feature>
<evidence type="ECO:0000256" key="6">
    <source>
        <dbReference type="ARBA" id="ARBA00023242"/>
    </source>
</evidence>
<evidence type="ECO:0000256" key="7">
    <source>
        <dbReference type="PROSITE-ProRule" id="PRU00023"/>
    </source>
</evidence>
<keyword evidence="14" id="KW-1185">Reference proteome</keyword>
<dbReference type="Pfam" id="PF00023">
    <property type="entry name" value="Ank"/>
    <property type="match status" value="1"/>
</dbReference>
<comment type="function">
    <text evidence="9">Involved in pre-mRNA splicing.</text>
</comment>
<dbReference type="Pfam" id="PF11708">
    <property type="entry name" value="Slu7"/>
    <property type="match status" value="1"/>
</dbReference>
<keyword evidence="5 9" id="KW-0508">mRNA splicing</keyword>
<comment type="subcellular location">
    <subcellularLocation>
        <location evidence="1 9">Nucleus</location>
    </subcellularLocation>
</comment>